<keyword evidence="7" id="KW-1185">Reference proteome</keyword>
<dbReference type="PANTHER" id="PTHR12015:SF198">
    <property type="entry name" value="PLATELET BASIC PROTEIN"/>
    <property type="match status" value="1"/>
</dbReference>
<comment type="subcellular location">
    <subcellularLocation>
        <location evidence="1">Secreted</location>
    </subcellularLocation>
</comment>
<protein>
    <recommendedName>
        <fullName evidence="5">Chemokine interleukin-8-like domain-containing protein</fullName>
    </recommendedName>
</protein>
<dbReference type="InterPro" id="IPR039809">
    <property type="entry name" value="Chemokine_b/g/d"/>
</dbReference>
<dbReference type="AlphaFoldDB" id="V8N7R4"/>
<dbReference type="PRINTS" id="PR00436">
    <property type="entry name" value="INTERLEUKIN8"/>
</dbReference>
<dbReference type="GO" id="GO:0006952">
    <property type="term" value="P:defense response"/>
    <property type="evidence" value="ECO:0007669"/>
    <property type="project" value="InterPro"/>
</dbReference>
<evidence type="ECO:0000313" key="6">
    <source>
        <dbReference type="EMBL" id="ETE57951.1"/>
    </source>
</evidence>
<proteinExistence type="inferred from homology"/>
<evidence type="ECO:0000256" key="1">
    <source>
        <dbReference type="ARBA" id="ARBA00004613"/>
    </source>
</evidence>
<gene>
    <name evidence="6" type="ORF">L345_16329</name>
</gene>
<dbReference type="InterPro" id="IPR036048">
    <property type="entry name" value="Interleukin_8-like_sf"/>
</dbReference>
<feature type="domain" description="Chemokine interleukin-8-like" evidence="5">
    <location>
        <begin position="9"/>
        <end position="70"/>
    </location>
</feature>
<feature type="non-terminal residue" evidence="6">
    <location>
        <position position="110"/>
    </location>
</feature>
<evidence type="ECO:0000256" key="4">
    <source>
        <dbReference type="ARBA" id="ARBA00022525"/>
    </source>
</evidence>
<reference evidence="6 7" key="1">
    <citation type="journal article" date="2013" name="Proc. Natl. Acad. Sci. U.S.A.">
        <title>The king cobra genome reveals dynamic gene evolution and adaptation in the snake venom system.</title>
        <authorList>
            <person name="Vonk F.J."/>
            <person name="Casewell N.R."/>
            <person name="Henkel C.V."/>
            <person name="Heimberg A.M."/>
            <person name="Jansen H.J."/>
            <person name="McCleary R.J."/>
            <person name="Kerkkamp H.M."/>
            <person name="Vos R.A."/>
            <person name="Guerreiro I."/>
            <person name="Calvete J.J."/>
            <person name="Wuster W."/>
            <person name="Woods A.E."/>
            <person name="Logan J.M."/>
            <person name="Harrison R.A."/>
            <person name="Castoe T.A."/>
            <person name="de Koning A.P."/>
            <person name="Pollock D.D."/>
            <person name="Yandell M."/>
            <person name="Calderon D."/>
            <person name="Renjifo C."/>
            <person name="Currier R.B."/>
            <person name="Salgado D."/>
            <person name="Pla D."/>
            <person name="Sanz L."/>
            <person name="Hyder A.S."/>
            <person name="Ribeiro J.M."/>
            <person name="Arntzen J.W."/>
            <person name="van den Thillart G.E."/>
            <person name="Boetzer M."/>
            <person name="Pirovano W."/>
            <person name="Dirks R.P."/>
            <person name="Spaink H.P."/>
            <person name="Duboule D."/>
            <person name="McGlinn E."/>
            <person name="Kini R.M."/>
            <person name="Richardson M.K."/>
        </authorList>
    </citation>
    <scope>NUCLEOTIDE SEQUENCE</scope>
    <source>
        <tissue evidence="6">Blood</tissue>
    </source>
</reference>
<dbReference type="InterPro" id="IPR001811">
    <property type="entry name" value="Chemokine_IL8-like_dom"/>
</dbReference>
<keyword evidence="3" id="KW-0202">Cytokine</keyword>
<dbReference type="SUPFAM" id="SSF54117">
    <property type="entry name" value="Interleukin 8-like chemokines"/>
    <property type="match status" value="1"/>
</dbReference>
<sequence length="110" mass="12268">ASLARVGLELRCQCIETYSNPSLRGHIASVNLIKSGPHCSNIQVIATLKDARRVCLDPTAPWVKKVITNLLEKYKINPLVIQKGTGNKVQKREWSLSSLNPEEQLRYVAS</sequence>
<dbReference type="GO" id="GO:0008009">
    <property type="term" value="F:chemokine activity"/>
    <property type="evidence" value="ECO:0007669"/>
    <property type="project" value="InterPro"/>
</dbReference>
<dbReference type="InterPro" id="IPR033899">
    <property type="entry name" value="CXC_Chemokine_domain"/>
</dbReference>
<dbReference type="PRINTS" id="PR00437">
    <property type="entry name" value="SMALLCYTKCXC"/>
</dbReference>
<dbReference type="GO" id="GO:0006955">
    <property type="term" value="P:immune response"/>
    <property type="evidence" value="ECO:0007669"/>
    <property type="project" value="InterPro"/>
</dbReference>
<dbReference type="Gene3D" id="2.40.50.40">
    <property type="match status" value="1"/>
</dbReference>
<dbReference type="CDD" id="cd00273">
    <property type="entry name" value="Chemokine_CXC"/>
    <property type="match status" value="1"/>
</dbReference>
<dbReference type="EMBL" id="AZIM01007461">
    <property type="protein sequence ID" value="ETE57951.1"/>
    <property type="molecule type" value="Genomic_DNA"/>
</dbReference>
<keyword evidence="4" id="KW-0964">Secreted</keyword>
<evidence type="ECO:0000313" key="7">
    <source>
        <dbReference type="Proteomes" id="UP000018936"/>
    </source>
</evidence>
<dbReference type="GO" id="GO:0005615">
    <property type="term" value="C:extracellular space"/>
    <property type="evidence" value="ECO:0007669"/>
    <property type="project" value="UniProtKB-KW"/>
</dbReference>
<name>V8N7R4_OPHHA</name>
<dbReference type="FunFam" id="2.40.50.40:FF:000004">
    <property type="entry name" value="C-X-C motif chemokine"/>
    <property type="match status" value="1"/>
</dbReference>
<comment type="caution">
    <text evidence="6">The sequence shown here is derived from an EMBL/GenBank/DDBJ whole genome shotgun (WGS) entry which is preliminary data.</text>
</comment>
<evidence type="ECO:0000256" key="2">
    <source>
        <dbReference type="ARBA" id="ARBA00010665"/>
    </source>
</evidence>
<comment type="similarity">
    <text evidence="2">Belongs to the intercrine alpha (chemokine CxC) family.</text>
</comment>
<evidence type="ECO:0000256" key="3">
    <source>
        <dbReference type="ARBA" id="ARBA00022514"/>
    </source>
</evidence>
<dbReference type="Pfam" id="PF00048">
    <property type="entry name" value="IL8"/>
    <property type="match status" value="1"/>
</dbReference>
<dbReference type="OrthoDB" id="9937393at2759"/>
<organism evidence="6 7">
    <name type="scientific">Ophiophagus hannah</name>
    <name type="common">King cobra</name>
    <name type="synonym">Naja hannah</name>
    <dbReference type="NCBI Taxonomy" id="8665"/>
    <lineage>
        <taxon>Eukaryota</taxon>
        <taxon>Metazoa</taxon>
        <taxon>Chordata</taxon>
        <taxon>Craniata</taxon>
        <taxon>Vertebrata</taxon>
        <taxon>Euteleostomi</taxon>
        <taxon>Lepidosauria</taxon>
        <taxon>Squamata</taxon>
        <taxon>Bifurcata</taxon>
        <taxon>Unidentata</taxon>
        <taxon>Episquamata</taxon>
        <taxon>Toxicofera</taxon>
        <taxon>Serpentes</taxon>
        <taxon>Colubroidea</taxon>
        <taxon>Elapidae</taxon>
        <taxon>Elapinae</taxon>
        <taxon>Ophiophagus</taxon>
    </lineage>
</organism>
<dbReference type="Proteomes" id="UP000018936">
    <property type="component" value="Unassembled WGS sequence"/>
</dbReference>
<evidence type="ECO:0000259" key="5">
    <source>
        <dbReference type="SMART" id="SM00199"/>
    </source>
</evidence>
<dbReference type="InterPro" id="IPR001089">
    <property type="entry name" value="Chemokine_CXC"/>
</dbReference>
<feature type="non-terminal residue" evidence="6">
    <location>
        <position position="1"/>
    </location>
</feature>
<accession>V8N7R4</accession>
<dbReference type="SMART" id="SM00199">
    <property type="entry name" value="SCY"/>
    <property type="match status" value="1"/>
</dbReference>
<dbReference type="PANTHER" id="PTHR12015">
    <property type="entry name" value="SMALL INDUCIBLE CYTOKINE A"/>
    <property type="match status" value="1"/>
</dbReference>